<name>A0A385C8I3_9GAMM</name>
<keyword evidence="1" id="KW-1133">Transmembrane helix</keyword>
<dbReference type="EMBL" id="CP033133">
    <property type="protein sequence ID" value="AYO56161.1"/>
    <property type="molecule type" value="Genomic_DNA"/>
</dbReference>
<dbReference type="PANTHER" id="PTHR40078:SF1">
    <property type="entry name" value="INTEGRAL MEMBRANE PROTEIN"/>
    <property type="match status" value="1"/>
</dbReference>
<evidence type="ECO:0000313" key="5">
    <source>
        <dbReference type="Proteomes" id="UP000293863"/>
    </source>
</evidence>
<feature type="transmembrane region" description="Helical" evidence="1">
    <location>
        <begin position="104"/>
        <end position="127"/>
    </location>
</feature>
<feature type="transmembrane region" description="Helical" evidence="1">
    <location>
        <begin position="158"/>
        <end position="176"/>
    </location>
</feature>
<proteinExistence type="predicted"/>
<feature type="transmembrane region" description="Helical" evidence="1">
    <location>
        <begin position="182"/>
        <end position="201"/>
    </location>
</feature>
<keyword evidence="1" id="KW-0472">Membrane</keyword>
<dbReference type="EMBL" id="SGSQ01000027">
    <property type="protein sequence ID" value="RZG44077.1"/>
    <property type="molecule type" value="Genomic_DNA"/>
</dbReference>
<evidence type="ECO:0000313" key="2">
    <source>
        <dbReference type="EMBL" id="AYO56161.1"/>
    </source>
</evidence>
<dbReference type="OrthoDB" id="87655at2"/>
<feature type="transmembrane region" description="Helical" evidence="1">
    <location>
        <begin position="77"/>
        <end position="98"/>
    </location>
</feature>
<dbReference type="AlphaFoldDB" id="A0A385C8I3"/>
<dbReference type="PANTHER" id="PTHR40078">
    <property type="entry name" value="INTEGRAL MEMBRANE PROTEIN-RELATED"/>
    <property type="match status" value="1"/>
</dbReference>
<dbReference type="Proteomes" id="UP000279962">
    <property type="component" value="Chromosome"/>
</dbReference>
<dbReference type="STRING" id="1879050.GCA_001696605_01481"/>
<dbReference type="RefSeq" id="WP_068974203.1">
    <property type="nucleotide sequence ID" value="NZ_CP031716.1"/>
</dbReference>
<keyword evidence="5" id="KW-1185">Reference proteome</keyword>
<reference evidence="2 4" key="1">
    <citation type="submission" date="2018-10" db="EMBL/GenBank/DDBJ databases">
        <title>The complete genome of Acinetobacter wuhouensis strain WCHAW010062.</title>
        <authorList>
            <person name="Hu Y."/>
            <person name="Long H."/>
            <person name="Feng Y."/>
            <person name="Zong Z."/>
        </authorList>
    </citation>
    <scope>NUCLEOTIDE SEQUENCE [LARGE SCALE GENOMIC DNA]</scope>
    <source>
        <strain evidence="2 4">WCHAW010062</strain>
    </source>
</reference>
<organism evidence="3 5">
    <name type="scientific">Acinetobacter wuhouensis</name>
    <dbReference type="NCBI Taxonomy" id="1879050"/>
    <lineage>
        <taxon>Bacteria</taxon>
        <taxon>Pseudomonadati</taxon>
        <taxon>Pseudomonadota</taxon>
        <taxon>Gammaproteobacteria</taxon>
        <taxon>Moraxellales</taxon>
        <taxon>Moraxellaceae</taxon>
        <taxon>Acinetobacter</taxon>
    </lineage>
</organism>
<dbReference type="Pfam" id="PF19700">
    <property type="entry name" value="DUF6198"/>
    <property type="match status" value="1"/>
</dbReference>
<reference evidence="3 5" key="2">
    <citation type="submission" date="2019-02" db="EMBL/GenBank/DDBJ databases">
        <title>The Batch Genome Submission of Acinetobacter spp. strains.</title>
        <authorList>
            <person name="Qin J."/>
            <person name="Hu Y."/>
            <person name="Ye H."/>
            <person name="Wei L."/>
            <person name="Feng Y."/>
            <person name="Zong Z."/>
        </authorList>
    </citation>
    <scope>NUCLEOTIDE SEQUENCE [LARGE SCALE GENOMIC DNA]</scope>
    <source>
        <strain evidence="3 5">WCHAW060049</strain>
    </source>
</reference>
<gene>
    <name evidence="2" type="ORF">CDG68_22130</name>
    <name evidence="3" type="ORF">EXU28_15990</name>
</gene>
<dbReference type="InterPro" id="IPR038750">
    <property type="entry name" value="YczE/YyaS-like"/>
</dbReference>
<keyword evidence="1" id="KW-0812">Transmembrane</keyword>
<evidence type="ECO:0000256" key="1">
    <source>
        <dbReference type="SAM" id="Phobius"/>
    </source>
</evidence>
<dbReference type="Proteomes" id="UP000293863">
    <property type="component" value="Unassembled WGS sequence"/>
</dbReference>
<sequence length="210" mass="23363">MPKHFLLRLLTLFCGLSLLSFGVALSIRSNLGTSPISSVPYVFSYIFPLSVGVLTIILHAIFILIQMAILGKQFQMIQWLQLVVGIVFGVFIDVALWLTQSIDIQQYVYQMSVSLISCVITAIGVILQVKARLIYLAGEGVYQAFAIRFHKNYGSVKTYGDVILVAFAAISSYLVLHQLIGIREGTIISAFLIGTLIRTMMPKFSFLDFK</sequence>
<dbReference type="KEGG" id="awu:BEN71_18840"/>
<protein>
    <submittedName>
        <fullName evidence="3">YitT family protein</fullName>
    </submittedName>
</protein>
<evidence type="ECO:0000313" key="4">
    <source>
        <dbReference type="Proteomes" id="UP000279962"/>
    </source>
</evidence>
<feature type="transmembrane region" description="Helical" evidence="1">
    <location>
        <begin position="42"/>
        <end position="65"/>
    </location>
</feature>
<evidence type="ECO:0000313" key="3">
    <source>
        <dbReference type="EMBL" id="RZG44077.1"/>
    </source>
</evidence>
<accession>A0A385C8I3</accession>